<dbReference type="PANTHER" id="PTHR43031">
    <property type="entry name" value="FAD-DEPENDENT OXIDOREDUCTASE"/>
    <property type="match status" value="1"/>
</dbReference>
<evidence type="ECO:0000313" key="2">
    <source>
        <dbReference type="EMBL" id="CAA6822288.1"/>
    </source>
</evidence>
<protein>
    <recommendedName>
        <fullName evidence="1">Rhodanese domain-containing protein</fullName>
    </recommendedName>
</protein>
<dbReference type="AlphaFoldDB" id="A0A6S6U248"/>
<dbReference type="EMBL" id="CACVAP010000102">
    <property type="protein sequence ID" value="CAA6822288.1"/>
    <property type="molecule type" value="Genomic_DNA"/>
</dbReference>
<dbReference type="CDD" id="cd00158">
    <property type="entry name" value="RHOD"/>
    <property type="match status" value="1"/>
</dbReference>
<proteinExistence type="predicted"/>
<dbReference type="InterPro" id="IPR036873">
    <property type="entry name" value="Rhodanese-like_dom_sf"/>
</dbReference>
<dbReference type="Gene3D" id="3.40.250.10">
    <property type="entry name" value="Rhodanese-like domain"/>
    <property type="match status" value="1"/>
</dbReference>
<sequence length="176" mass="19865">MQNKFVWIPLVSLVFLGCTKTIIIGNNEQRIEEAPVTYYEEVPIYGTGSGYEINTVNNNVPYSSEPVVSQSKSFNISPLEAFDKMQDNQNVLLLDVRMVHEIPQDGKIADSVMIPLQVLGSNLHRLDKSKEIIVYCHVGNRSVEATQLLQSQGFDAVNMSGGIEEWKRNHLAVRWK</sequence>
<dbReference type="PROSITE" id="PS50206">
    <property type="entry name" value="RHODANESE_3"/>
    <property type="match status" value="1"/>
</dbReference>
<accession>A0A6S6U248</accession>
<organism evidence="2">
    <name type="scientific">uncultured Sulfurovum sp</name>
    <dbReference type="NCBI Taxonomy" id="269237"/>
    <lineage>
        <taxon>Bacteria</taxon>
        <taxon>Pseudomonadati</taxon>
        <taxon>Campylobacterota</taxon>
        <taxon>Epsilonproteobacteria</taxon>
        <taxon>Campylobacterales</taxon>
        <taxon>Sulfurovaceae</taxon>
        <taxon>Sulfurovum</taxon>
        <taxon>environmental samples</taxon>
    </lineage>
</organism>
<gene>
    <name evidence="2" type="ORF">HELGO_WM9243</name>
</gene>
<dbReference type="Pfam" id="PF00581">
    <property type="entry name" value="Rhodanese"/>
    <property type="match status" value="1"/>
</dbReference>
<reference evidence="2" key="1">
    <citation type="submission" date="2020-01" db="EMBL/GenBank/DDBJ databases">
        <authorList>
            <person name="Meier V. D."/>
            <person name="Meier V D."/>
        </authorList>
    </citation>
    <scope>NUCLEOTIDE SEQUENCE</scope>
    <source>
        <strain evidence="2">HLG_WM_MAG_06</strain>
    </source>
</reference>
<dbReference type="PANTHER" id="PTHR43031:SF1">
    <property type="entry name" value="PYRIDINE NUCLEOTIDE-DISULPHIDE OXIDOREDUCTASE"/>
    <property type="match status" value="1"/>
</dbReference>
<dbReference type="InterPro" id="IPR001763">
    <property type="entry name" value="Rhodanese-like_dom"/>
</dbReference>
<dbReference type="PROSITE" id="PS51257">
    <property type="entry name" value="PROKAR_LIPOPROTEIN"/>
    <property type="match status" value="1"/>
</dbReference>
<evidence type="ECO:0000259" key="1">
    <source>
        <dbReference type="PROSITE" id="PS50206"/>
    </source>
</evidence>
<name>A0A6S6U248_9BACT</name>
<dbReference type="SUPFAM" id="SSF52821">
    <property type="entry name" value="Rhodanese/Cell cycle control phosphatase"/>
    <property type="match status" value="1"/>
</dbReference>
<feature type="domain" description="Rhodanese" evidence="1">
    <location>
        <begin position="87"/>
        <end position="175"/>
    </location>
</feature>
<dbReference type="SMART" id="SM00450">
    <property type="entry name" value="RHOD"/>
    <property type="match status" value="1"/>
</dbReference>
<dbReference type="InterPro" id="IPR050229">
    <property type="entry name" value="GlpE_sulfurtransferase"/>
</dbReference>